<evidence type="ECO:0000313" key="2">
    <source>
        <dbReference type="Proteomes" id="UP000887540"/>
    </source>
</evidence>
<feature type="compositionally biased region" description="Polar residues" evidence="1">
    <location>
        <begin position="1"/>
        <end position="15"/>
    </location>
</feature>
<feature type="compositionally biased region" description="Low complexity" evidence="1">
    <location>
        <begin position="32"/>
        <end position="45"/>
    </location>
</feature>
<dbReference type="Proteomes" id="UP000887540">
    <property type="component" value="Unplaced"/>
</dbReference>
<organism evidence="2 3">
    <name type="scientific">Acrobeloides nanus</name>
    <dbReference type="NCBI Taxonomy" id="290746"/>
    <lineage>
        <taxon>Eukaryota</taxon>
        <taxon>Metazoa</taxon>
        <taxon>Ecdysozoa</taxon>
        <taxon>Nematoda</taxon>
        <taxon>Chromadorea</taxon>
        <taxon>Rhabditida</taxon>
        <taxon>Tylenchina</taxon>
        <taxon>Cephalobomorpha</taxon>
        <taxon>Cephaloboidea</taxon>
        <taxon>Cephalobidae</taxon>
        <taxon>Acrobeloides</taxon>
    </lineage>
</organism>
<keyword evidence="2" id="KW-1185">Reference proteome</keyword>
<evidence type="ECO:0000313" key="3">
    <source>
        <dbReference type="WBParaSite" id="ACRNAN_scaffold21291.g11554.t1"/>
    </source>
</evidence>
<feature type="compositionally biased region" description="Basic and acidic residues" evidence="1">
    <location>
        <begin position="18"/>
        <end position="29"/>
    </location>
</feature>
<accession>A0A914D8Y0</accession>
<protein>
    <submittedName>
        <fullName evidence="3">Uncharacterized protein</fullName>
    </submittedName>
</protein>
<dbReference type="AlphaFoldDB" id="A0A914D8Y0"/>
<sequence>MESEQNKTPPSNVNGNAKEVELGDVDLKMGRSSSSSDGITPSSNNSDKHPKKSPPQRGLIGTALRYHTPPVENIRLPRLDAGQRTSSINGLNTRAPIPKAAGMVQPSVLGRPGATYSPEEIAY</sequence>
<proteinExistence type="predicted"/>
<feature type="region of interest" description="Disordered" evidence="1">
    <location>
        <begin position="1"/>
        <end position="123"/>
    </location>
</feature>
<evidence type="ECO:0000256" key="1">
    <source>
        <dbReference type="SAM" id="MobiDB-lite"/>
    </source>
</evidence>
<dbReference type="WBParaSite" id="ACRNAN_scaffold21291.g11554.t1">
    <property type="protein sequence ID" value="ACRNAN_scaffold21291.g11554.t1"/>
    <property type="gene ID" value="ACRNAN_scaffold21291.g11554"/>
</dbReference>
<name>A0A914D8Y0_9BILA</name>
<feature type="compositionally biased region" description="Polar residues" evidence="1">
    <location>
        <begin position="83"/>
        <end position="92"/>
    </location>
</feature>
<reference evidence="3" key="1">
    <citation type="submission" date="2022-11" db="UniProtKB">
        <authorList>
            <consortium name="WormBaseParasite"/>
        </authorList>
    </citation>
    <scope>IDENTIFICATION</scope>
</reference>